<comment type="caution">
    <text evidence="1">The sequence shown here is derived from an EMBL/GenBank/DDBJ whole genome shotgun (WGS) entry which is preliminary data.</text>
</comment>
<proteinExistence type="predicted"/>
<organism evidence="1 2">
    <name type="scientific">Suillus placidus</name>
    <dbReference type="NCBI Taxonomy" id="48579"/>
    <lineage>
        <taxon>Eukaryota</taxon>
        <taxon>Fungi</taxon>
        <taxon>Dikarya</taxon>
        <taxon>Basidiomycota</taxon>
        <taxon>Agaricomycotina</taxon>
        <taxon>Agaricomycetes</taxon>
        <taxon>Agaricomycetidae</taxon>
        <taxon>Boletales</taxon>
        <taxon>Suillineae</taxon>
        <taxon>Suillaceae</taxon>
        <taxon>Suillus</taxon>
    </lineage>
</organism>
<gene>
    <name evidence="1" type="ORF">EV702DRAFT_1047264</name>
</gene>
<name>A0A9P6ZQP7_9AGAM</name>
<evidence type="ECO:0000313" key="1">
    <source>
        <dbReference type="EMBL" id="KAG1774937.1"/>
    </source>
</evidence>
<evidence type="ECO:0000313" key="2">
    <source>
        <dbReference type="Proteomes" id="UP000714275"/>
    </source>
</evidence>
<dbReference type="Proteomes" id="UP000714275">
    <property type="component" value="Unassembled WGS sequence"/>
</dbReference>
<keyword evidence="2" id="KW-1185">Reference proteome</keyword>
<accession>A0A9P6ZQP7</accession>
<dbReference type="EMBL" id="JABBWD010000037">
    <property type="protein sequence ID" value="KAG1774937.1"/>
    <property type="molecule type" value="Genomic_DNA"/>
</dbReference>
<dbReference type="AlphaFoldDB" id="A0A9P6ZQP7"/>
<protein>
    <submittedName>
        <fullName evidence="1">Uncharacterized protein</fullName>
    </submittedName>
</protein>
<dbReference type="OrthoDB" id="3218065at2759"/>
<sequence>MVVAVIHIGVATPVIIFITQEIRKEAQQAWSILSVLNSHTNVEKESDIPPSNFVETRLVICAHDKMTTQANNGQSMSWVPYAHTIKYSKNYERYWNGEMFVAQGKLCCLTRM</sequence>
<reference evidence="1" key="1">
    <citation type="journal article" date="2020" name="New Phytol.">
        <title>Comparative genomics reveals dynamic genome evolution in host specialist ectomycorrhizal fungi.</title>
        <authorList>
            <person name="Lofgren L.A."/>
            <person name="Nguyen N.H."/>
            <person name="Vilgalys R."/>
            <person name="Ruytinx J."/>
            <person name="Liao H.L."/>
            <person name="Branco S."/>
            <person name="Kuo A."/>
            <person name="LaButti K."/>
            <person name="Lipzen A."/>
            <person name="Andreopoulos W."/>
            <person name="Pangilinan J."/>
            <person name="Riley R."/>
            <person name="Hundley H."/>
            <person name="Na H."/>
            <person name="Barry K."/>
            <person name="Grigoriev I.V."/>
            <person name="Stajich J.E."/>
            <person name="Kennedy P.G."/>
        </authorList>
    </citation>
    <scope>NUCLEOTIDE SEQUENCE</scope>
    <source>
        <strain evidence="1">DOB743</strain>
    </source>
</reference>